<dbReference type="OrthoDB" id="241790at2"/>
<dbReference type="Pfam" id="PF12852">
    <property type="entry name" value="Cupin_6"/>
    <property type="match status" value="1"/>
</dbReference>
<dbReference type="Gene3D" id="1.10.10.60">
    <property type="entry name" value="Homeodomain-like"/>
    <property type="match status" value="2"/>
</dbReference>
<keyword evidence="1" id="KW-0805">Transcription regulation</keyword>
<keyword evidence="2 5" id="KW-0238">DNA-binding</keyword>
<dbReference type="PROSITE" id="PS01124">
    <property type="entry name" value="HTH_ARAC_FAMILY_2"/>
    <property type="match status" value="1"/>
</dbReference>
<organism evidence="5 6">
    <name type="scientific">Murinocardiopsis flavida</name>
    <dbReference type="NCBI Taxonomy" id="645275"/>
    <lineage>
        <taxon>Bacteria</taxon>
        <taxon>Bacillati</taxon>
        <taxon>Actinomycetota</taxon>
        <taxon>Actinomycetes</taxon>
        <taxon>Streptosporangiales</taxon>
        <taxon>Nocardiopsidaceae</taxon>
        <taxon>Murinocardiopsis</taxon>
    </lineage>
</organism>
<dbReference type="InterPro" id="IPR032783">
    <property type="entry name" value="AraC_lig"/>
</dbReference>
<dbReference type="InterPro" id="IPR009057">
    <property type="entry name" value="Homeodomain-like_sf"/>
</dbReference>
<dbReference type="PROSITE" id="PS00041">
    <property type="entry name" value="HTH_ARAC_FAMILY_1"/>
    <property type="match status" value="1"/>
</dbReference>
<gene>
    <name evidence="5" type="ORF">CLV63_13138</name>
</gene>
<evidence type="ECO:0000256" key="3">
    <source>
        <dbReference type="ARBA" id="ARBA00023163"/>
    </source>
</evidence>
<dbReference type="RefSeq" id="WP_106586539.1">
    <property type="nucleotide sequence ID" value="NZ_PYGA01000031.1"/>
</dbReference>
<dbReference type="SMART" id="SM00342">
    <property type="entry name" value="HTH_ARAC"/>
    <property type="match status" value="1"/>
</dbReference>
<proteinExistence type="predicted"/>
<feature type="domain" description="HTH araC/xylS-type" evidence="4">
    <location>
        <begin position="209"/>
        <end position="307"/>
    </location>
</feature>
<dbReference type="InterPro" id="IPR050204">
    <property type="entry name" value="AraC_XylS_family_regulators"/>
</dbReference>
<dbReference type="PANTHER" id="PTHR46796">
    <property type="entry name" value="HTH-TYPE TRANSCRIPTIONAL ACTIVATOR RHAS-RELATED"/>
    <property type="match status" value="1"/>
</dbReference>
<dbReference type="InterPro" id="IPR018060">
    <property type="entry name" value="HTH_AraC"/>
</dbReference>
<keyword evidence="3" id="KW-0804">Transcription</keyword>
<reference evidence="5 6" key="1">
    <citation type="submission" date="2018-03" db="EMBL/GenBank/DDBJ databases">
        <title>Genomic Encyclopedia of Archaeal and Bacterial Type Strains, Phase II (KMG-II): from individual species to whole genera.</title>
        <authorList>
            <person name="Goeker M."/>
        </authorList>
    </citation>
    <scope>NUCLEOTIDE SEQUENCE [LARGE SCALE GENOMIC DNA]</scope>
    <source>
        <strain evidence="5 6">DSM 45312</strain>
    </source>
</reference>
<sequence length="311" mass="33030">MDGLGALLDGPRAERAFLLKAVFAGGWSVGIEDEAPLSVAVMARGSAVYADGAAAHPLDAGDVVLVRGPEPYVFADSPQTPTEVRILPGQVCVDPQGHIVQGTMDLGVRTWGNVPADTRHATVILIGTYNRETSVGARLLARLPRSVVLRGVESPLVDLLSAEVVNDRPGQEAVLDRLLDLLLVSCLREALAGADDRGWLAAEDDAVVGPALRLIHERPEEPWTVASLARRAGVSRAVFARRFNDRVGEPPLTYLTGWRMALAADLIAGTDRTLAAVAARVGYANPFALSAAFKRAYGVSPAHFRARHSAA</sequence>
<dbReference type="InterPro" id="IPR018062">
    <property type="entry name" value="HTH_AraC-typ_CS"/>
</dbReference>
<keyword evidence="6" id="KW-1185">Reference proteome</keyword>
<protein>
    <submittedName>
        <fullName evidence="5">AraC-like DNA-binding protein</fullName>
    </submittedName>
</protein>
<name>A0A2P8CR92_9ACTN</name>
<dbReference type="Proteomes" id="UP000240542">
    <property type="component" value="Unassembled WGS sequence"/>
</dbReference>
<comment type="caution">
    <text evidence="5">The sequence shown here is derived from an EMBL/GenBank/DDBJ whole genome shotgun (WGS) entry which is preliminary data.</text>
</comment>
<evidence type="ECO:0000313" key="6">
    <source>
        <dbReference type="Proteomes" id="UP000240542"/>
    </source>
</evidence>
<evidence type="ECO:0000313" key="5">
    <source>
        <dbReference type="EMBL" id="PSK87485.1"/>
    </source>
</evidence>
<evidence type="ECO:0000256" key="1">
    <source>
        <dbReference type="ARBA" id="ARBA00023015"/>
    </source>
</evidence>
<dbReference type="Pfam" id="PF12833">
    <property type="entry name" value="HTH_18"/>
    <property type="match status" value="1"/>
</dbReference>
<dbReference type="SUPFAM" id="SSF46689">
    <property type="entry name" value="Homeodomain-like"/>
    <property type="match status" value="2"/>
</dbReference>
<dbReference type="AlphaFoldDB" id="A0A2P8CR92"/>
<dbReference type="GO" id="GO:0003700">
    <property type="term" value="F:DNA-binding transcription factor activity"/>
    <property type="evidence" value="ECO:0007669"/>
    <property type="project" value="InterPro"/>
</dbReference>
<dbReference type="PANTHER" id="PTHR46796:SF13">
    <property type="entry name" value="HTH-TYPE TRANSCRIPTIONAL ACTIVATOR RHAS"/>
    <property type="match status" value="1"/>
</dbReference>
<dbReference type="GO" id="GO:0043565">
    <property type="term" value="F:sequence-specific DNA binding"/>
    <property type="evidence" value="ECO:0007669"/>
    <property type="project" value="InterPro"/>
</dbReference>
<evidence type="ECO:0000256" key="2">
    <source>
        <dbReference type="ARBA" id="ARBA00023125"/>
    </source>
</evidence>
<evidence type="ECO:0000259" key="4">
    <source>
        <dbReference type="PROSITE" id="PS01124"/>
    </source>
</evidence>
<accession>A0A2P8CR92</accession>
<dbReference type="EMBL" id="PYGA01000031">
    <property type="protein sequence ID" value="PSK87485.1"/>
    <property type="molecule type" value="Genomic_DNA"/>
</dbReference>